<evidence type="ECO:0000259" key="8">
    <source>
        <dbReference type="PROSITE" id="PS50112"/>
    </source>
</evidence>
<evidence type="ECO:0000259" key="11">
    <source>
        <dbReference type="PROSITE" id="PS50123"/>
    </source>
</evidence>
<reference evidence="12 13" key="1">
    <citation type="submission" date="2017-06" db="EMBL/GenBank/DDBJ databases">
        <authorList>
            <person name="Kim H.J."/>
            <person name="Triplett B.A."/>
        </authorList>
    </citation>
    <scope>NUCLEOTIDE SEQUENCE [LARGE SCALE GENOMIC DNA]</scope>
    <source>
        <strain evidence="12 13">U15</strain>
    </source>
</reference>
<dbReference type="InterPro" id="IPR000014">
    <property type="entry name" value="PAS"/>
</dbReference>
<dbReference type="InterPro" id="IPR000673">
    <property type="entry name" value="Sig_transdc_resp-reg_Me-estase"/>
</dbReference>
<dbReference type="GO" id="GO:0000156">
    <property type="term" value="F:phosphorelay response regulator activity"/>
    <property type="evidence" value="ECO:0007669"/>
    <property type="project" value="InterPro"/>
</dbReference>
<dbReference type="PROSITE" id="PS50113">
    <property type="entry name" value="PAC"/>
    <property type="match status" value="1"/>
</dbReference>
<dbReference type="EC" id="2.1.1.80" evidence="2"/>
<feature type="active site" evidence="6">
    <location>
        <position position="33"/>
    </location>
</feature>
<dbReference type="RefSeq" id="WP_089400011.1">
    <property type="nucleotide sequence ID" value="NZ_FZOT01000009.1"/>
</dbReference>
<evidence type="ECO:0000256" key="2">
    <source>
        <dbReference type="ARBA" id="ARBA00012534"/>
    </source>
</evidence>
<dbReference type="PANTHER" id="PTHR24422:SF27">
    <property type="entry name" value="PROTEIN-GLUTAMATE O-METHYLTRANSFERASE"/>
    <property type="match status" value="1"/>
</dbReference>
<evidence type="ECO:0000256" key="1">
    <source>
        <dbReference type="ARBA" id="ARBA00001541"/>
    </source>
</evidence>
<dbReference type="Pfam" id="PF01739">
    <property type="entry name" value="CheR"/>
    <property type="match status" value="1"/>
</dbReference>
<dbReference type="SUPFAM" id="SSF55785">
    <property type="entry name" value="PYP-like sensor domain (PAS domain)"/>
    <property type="match status" value="2"/>
</dbReference>
<dbReference type="Gene3D" id="3.40.50.150">
    <property type="entry name" value="Vaccinia Virus protein VP39"/>
    <property type="match status" value="1"/>
</dbReference>
<dbReference type="NCBIfam" id="TIGR00229">
    <property type="entry name" value="sensory_box"/>
    <property type="match status" value="1"/>
</dbReference>
<dbReference type="GO" id="GO:0006355">
    <property type="term" value="P:regulation of DNA-templated transcription"/>
    <property type="evidence" value="ECO:0007669"/>
    <property type="project" value="InterPro"/>
</dbReference>
<keyword evidence="6" id="KW-0145">Chemotaxis</keyword>
<dbReference type="GO" id="GO:0006935">
    <property type="term" value="P:chemotaxis"/>
    <property type="evidence" value="ECO:0007669"/>
    <property type="project" value="UniProtKB-UniRule"/>
</dbReference>
<evidence type="ECO:0000256" key="6">
    <source>
        <dbReference type="PROSITE-ProRule" id="PRU00050"/>
    </source>
</evidence>
<protein>
    <recommendedName>
        <fullName evidence="2">protein-glutamate O-methyltransferase</fullName>
        <ecNumber evidence="2">2.1.1.80</ecNumber>
    </recommendedName>
</protein>
<feature type="domain" description="CheB-type methylesterase" evidence="10">
    <location>
        <begin position="24"/>
        <end position="210"/>
    </location>
</feature>
<dbReference type="GO" id="GO:0005737">
    <property type="term" value="C:cytoplasm"/>
    <property type="evidence" value="ECO:0007669"/>
    <property type="project" value="InterPro"/>
</dbReference>
<dbReference type="PROSITE" id="PS50122">
    <property type="entry name" value="CHEB"/>
    <property type="match status" value="1"/>
</dbReference>
<dbReference type="PANTHER" id="PTHR24422">
    <property type="entry name" value="CHEMOTAXIS PROTEIN METHYLTRANSFERASE"/>
    <property type="match status" value="1"/>
</dbReference>
<feature type="coiled-coil region" evidence="7">
    <location>
        <begin position="673"/>
        <end position="756"/>
    </location>
</feature>
<dbReference type="InterPro" id="IPR036804">
    <property type="entry name" value="CheR_N_sf"/>
</dbReference>
<evidence type="ECO:0000313" key="12">
    <source>
        <dbReference type="EMBL" id="SNS91933.1"/>
    </source>
</evidence>
<dbReference type="Gene3D" id="3.40.50.180">
    <property type="entry name" value="Methylesterase CheB, C-terminal domain"/>
    <property type="match status" value="1"/>
</dbReference>
<dbReference type="InterPro" id="IPR035909">
    <property type="entry name" value="CheB_C"/>
</dbReference>
<dbReference type="InterPro" id="IPR022642">
    <property type="entry name" value="CheR_C"/>
</dbReference>
<dbReference type="InterPro" id="IPR050903">
    <property type="entry name" value="Bact_Chemotaxis_MeTrfase"/>
</dbReference>
<comment type="catalytic activity">
    <reaction evidence="1">
        <text>L-glutamyl-[protein] + S-adenosyl-L-methionine = [protein]-L-glutamate 5-O-methyl ester + S-adenosyl-L-homocysteine</text>
        <dbReference type="Rhea" id="RHEA:24452"/>
        <dbReference type="Rhea" id="RHEA-COMP:10208"/>
        <dbReference type="Rhea" id="RHEA-COMP:10311"/>
        <dbReference type="ChEBI" id="CHEBI:29973"/>
        <dbReference type="ChEBI" id="CHEBI:57856"/>
        <dbReference type="ChEBI" id="CHEBI:59789"/>
        <dbReference type="ChEBI" id="CHEBI:82795"/>
        <dbReference type="EC" id="2.1.1.80"/>
    </reaction>
</comment>
<dbReference type="PRINTS" id="PR00996">
    <property type="entry name" value="CHERMTFRASE"/>
</dbReference>
<evidence type="ECO:0000256" key="4">
    <source>
        <dbReference type="ARBA" id="ARBA00022679"/>
    </source>
</evidence>
<dbReference type="CDD" id="cd16434">
    <property type="entry name" value="CheB-CheR_fusion"/>
    <property type="match status" value="1"/>
</dbReference>
<dbReference type="AlphaFoldDB" id="A0A239IFY1"/>
<dbReference type="InterPro" id="IPR029063">
    <property type="entry name" value="SAM-dependent_MTases_sf"/>
</dbReference>
<dbReference type="Pfam" id="PF13596">
    <property type="entry name" value="PAS_10"/>
    <property type="match status" value="1"/>
</dbReference>
<dbReference type="Pfam" id="PF00989">
    <property type="entry name" value="PAS"/>
    <property type="match status" value="1"/>
</dbReference>
<dbReference type="SUPFAM" id="SSF47757">
    <property type="entry name" value="Chemotaxis receptor methyltransferase CheR, N-terminal domain"/>
    <property type="match status" value="1"/>
</dbReference>
<evidence type="ECO:0000256" key="3">
    <source>
        <dbReference type="ARBA" id="ARBA00022603"/>
    </source>
</evidence>
<proteinExistence type="predicted"/>
<dbReference type="Pfam" id="PF01339">
    <property type="entry name" value="CheB_methylest"/>
    <property type="match status" value="1"/>
</dbReference>
<dbReference type="Pfam" id="PF03705">
    <property type="entry name" value="CheR_N"/>
    <property type="match status" value="1"/>
</dbReference>
<dbReference type="GO" id="GO:0008983">
    <property type="term" value="F:protein-glutamate O-methyltransferase activity"/>
    <property type="evidence" value="ECO:0007669"/>
    <property type="project" value="UniProtKB-EC"/>
</dbReference>
<sequence>MNEDKSRLPQFPPPAPGFVPSSLPFFVVGMGASAGGIEALVRFFEAMPSENGMAFVVVLHLSPTHKSNIAQILQEKTRMPVLQVMQTVTIQPNHVYIIPPTKDLLMNDGALQIVEAARPRGRHVTIDVFFRTLAEVHRERSIGVILSGAGSDGAVGIARIKEMGGMTFTQLPDDAEYDSMPRCAIQTGLVDWVLPVVDMPQKLLDLFHNATSLQLPLAHNLEKSLSTETLKSQAGETEIALREIMKILHMRTGHDFQHYKRATVLRRIERRLQVTGLPNVIAYRNHLEADSGEARALLQDMLISVTNFFRDRTAFEALERDVIPKIFQDALADEQIRAWSVGCATGEEAYSLAMLLADQNTLAGAPRSIQVFASDIDERAIETGRRGVYPNSIVTDVAPARLRQYFDKLDESYAVKREIRGKVLFAIHNVLRDPPFSRLHLITCRNLLIYLDRDVQKKVFELLHYALAPNGFLFLGTAESVDVLPDLFIPVDKKHRIYQASDTRSSGNRALIPTLPAMHHLSNLQPVEQQAARRRAVPQEIHRQFLEDYAPPSILIDENRAVVYTTKSAGRFLHYPGGEPSTDILTTIHPGLQLELRAALFQASQSHQEIATRYLPLQAGTETRFIRIVIRPPCGQHAGTGMFFLAFEESVDAPECGFIAGPPMDNTVAIHLEKELMHTKEQLRSVIEQYETALEELKGANEELQASNEELRSTAEELETSKEELQSINEELITVNQELKMKVDETAKINDDLKNLLSATEIPTLFVDRNMRIKRYSKPCTKLFNLIESDVNRSLLDITYRLDYPELEDDIESVFQTLQPNEREVHGTEDGQWYIARLLPYRTSEDHIDGLILSFIDISRRRLAENRLHTSEQRMQLITGTNQDYAIATLDTDGIVTSWNLGAERVFGYSEAEMIGCSAELLYTEEDQANGVFQDELRRARNTGRSEDDRWLLGKNGLRVLCSGITSLLTGQAVATYVKIARIADSK</sequence>
<dbReference type="InterPro" id="IPR000780">
    <property type="entry name" value="CheR_MeTrfase"/>
</dbReference>
<dbReference type="PROSITE" id="PS50112">
    <property type="entry name" value="PAS"/>
    <property type="match status" value="1"/>
</dbReference>
<dbReference type="OrthoDB" id="9816309at2"/>
<dbReference type="GO" id="GO:0032259">
    <property type="term" value="P:methylation"/>
    <property type="evidence" value="ECO:0007669"/>
    <property type="project" value="UniProtKB-KW"/>
</dbReference>
<keyword evidence="4" id="KW-0808">Transferase</keyword>
<keyword evidence="7" id="KW-0175">Coiled coil</keyword>
<accession>A0A239IFY1</accession>
<dbReference type="InterPro" id="IPR013767">
    <property type="entry name" value="PAS_fold"/>
</dbReference>
<dbReference type="InterPro" id="IPR035965">
    <property type="entry name" value="PAS-like_dom_sf"/>
</dbReference>
<feature type="domain" description="CheR-type methyltransferase" evidence="11">
    <location>
        <begin position="229"/>
        <end position="481"/>
    </location>
</feature>
<dbReference type="Proteomes" id="UP000198284">
    <property type="component" value="Unassembled WGS sequence"/>
</dbReference>
<feature type="domain" description="PAC" evidence="9">
    <location>
        <begin position="819"/>
        <end position="870"/>
    </location>
</feature>
<dbReference type="CDD" id="cd00130">
    <property type="entry name" value="PAS"/>
    <property type="match status" value="2"/>
</dbReference>
<dbReference type="SMART" id="SM00091">
    <property type="entry name" value="PAS"/>
    <property type="match status" value="3"/>
</dbReference>
<feature type="active site" evidence="6">
    <location>
        <position position="60"/>
    </location>
</feature>
<keyword evidence="13" id="KW-1185">Reference proteome</keyword>
<dbReference type="Gene3D" id="3.30.450.20">
    <property type="entry name" value="PAS domain"/>
    <property type="match status" value="2"/>
</dbReference>
<gene>
    <name evidence="12" type="ORF">SAMN06265795_10972</name>
</gene>
<organism evidence="12 13">
    <name type="scientific">Noviherbaspirillum humi</name>
    <dbReference type="NCBI Taxonomy" id="1688639"/>
    <lineage>
        <taxon>Bacteria</taxon>
        <taxon>Pseudomonadati</taxon>
        <taxon>Pseudomonadota</taxon>
        <taxon>Betaproteobacteria</taxon>
        <taxon>Burkholderiales</taxon>
        <taxon>Oxalobacteraceae</taxon>
        <taxon>Noviherbaspirillum</taxon>
    </lineage>
</organism>
<dbReference type="GO" id="GO:0008984">
    <property type="term" value="F:protein-glutamate methylesterase activity"/>
    <property type="evidence" value="ECO:0007669"/>
    <property type="project" value="InterPro"/>
</dbReference>
<keyword evidence="5" id="KW-0949">S-adenosyl-L-methionine</keyword>
<dbReference type="SUPFAM" id="SSF52738">
    <property type="entry name" value="Methylesterase CheB, C-terminal domain"/>
    <property type="match status" value="1"/>
</dbReference>
<evidence type="ECO:0000256" key="5">
    <source>
        <dbReference type="ARBA" id="ARBA00022691"/>
    </source>
</evidence>
<evidence type="ECO:0000256" key="7">
    <source>
        <dbReference type="SAM" id="Coils"/>
    </source>
</evidence>
<dbReference type="PROSITE" id="PS50123">
    <property type="entry name" value="CHER"/>
    <property type="match status" value="1"/>
</dbReference>
<name>A0A239IFY1_9BURK</name>
<feature type="active site" evidence="6">
    <location>
        <position position="152"/>
    </location>
</feature>
<dbReference type="InterPro" id="IPR000700">
    <property type="entry name" value="PAS-assoc_C"/>
</dbReference>
<keyword evidence="6" id="KW-0378">Hydrolase</keyword>
<dbReference type="Gene3D" id="1.10.155.10">
    <property type="entry name" value="Chemotaxis receptor methyltransferase CheR, N-terminal domain"/>
    <property type="match status" value="1"/>
</dbReference>
<dbReference type="EMBL" id="FZOT01000009">
    <property type="protein sequence ID" value="SNS91933.1"/>
    <property type="molecule type" value="Genomic_DNA"/>
</dbReference>
<evidence type="ECO:0000259" key="10">
    <source>
        <dbReference type="PROSITE" id="PS50122"/>
    </source>
</evidence>
<evidence type="ECO:0000313" key="13">
    <source>
        <dbReference type="Proteomes" id="UP000198284"/>
    </source>
</evidence>
<dbReference type="SMART" id="SM00138">
    <property type="entry name" value="MeTrc"/>
    <property type="match status" value="1"/>
</dbReference>
<dbReference type="SUPFAM" id="SSF53335">
    <property type="entry name" value="S-adenosyl-L-methionine-dependent methyltransferases"/>
    <property type="match status" value="1"/>
</dbReference>
<evidence type="ECO:0000259" key="9">
    <source>
        <dbReference type="PROSITE" id="PS50113"/>
    </source>
</evidence>
<keyword evidence="3" id="KW-0489">Methyltransferase</keyword>
<feature type="domain" description="PAS" evidence="8">
    <location>
        <begin position="871"/>
        <end position="926"/>
    </location>
</feature>
<dbReference type="InterPro" id="IPR022641">
    <property type="entry name" value="CheR_N"/>
</dbReference>